<dbReference type="AlphaFoldDB" id="A0A2S6GPW6"/>
<proteinExistence type="predicted"/>
<protein>
    <submittedName>
        <fullName evidence="1">Uncharacterized protein</fullName>
    </submittedName>
</protein>
<dbReference type="EMBL" id="PTIY01000014">
    <property type="protein sequence ID" value="PPK67259.1"/>
    <property type="molecule type" value="Genomic_DNA"/>
</dbReference>
<reference evidence="1 2" key="1">
    <citation type="submission" date="2018-02" db="EMBL/GenBank/DDBJ databases">
        <title>Subsurface microbial communities from deep shales in Ohio and West Virginia, USA.</title>
        <authorList>
            <person name="Wrighton K."/>
        </authorList>
    </citation>
    <scope>NUCLEOTIDE SEQUENCE [LARGE SCALE GENOMIC DNA]</scope>
    <source>
        <strain evidence="1 2">OWC-G53F</strain>
    </source>
</reference>
<evidence type="ECO:0000313" key="1">
    <source>
        <dbReference type="EMBL" id="PPK67259.1"/>
    </source>
</evidence>
<comment type="caution">
    <text evidence="1">The sequence shown here is derived from an EMBL/GenBank/DDBJ whole genome shotgun (WGS) entry which is preliminary data.</text>
</comment>
<gene>
    <name evidence="1" type="ORF">B0F88_1146</name>
</gene>
<sequence>MALITCQGKLINAYTANPVKERKDGIETGVLLPGKDKIQIMGDSIMQSGEKRALLQDFTCHDIAAFKQHLNKNIRFEIGIMSVGDNTILFIPKGTVPELVQDSPK</sequence>
<accession>A0A2S6GPW6</accession>
<organism evidence="1 2">
    <name type="scientific">Methylobacter tundripaludum</name>
    <dbReference type="NCBI Taxonomy" id="173365"/>
    <lineage>
        <taxon>Bacteria</taxon>
        <taxon>Pseudomonadati</taxon>
        <taxon>Pseudomonadota</taxon>
        <taxon>Gammaproteobacteria</taxon>
        <taxon>Methylococcales</taxon>
        <taxon>Methylococcaceae</taxon>
        <taxon>Methylobacter</taxon>
    </lineage>
</organism>
<keyword evidence="2" id="KW-1185">Reference proteome</keyword>
<dbReference type="RefSeq" id="WP_104424816.1">
    <property type="nucleotide sequence ID" value="NZ_PTIY01000014.1"/>
</dbReference>
<name>A0A2S6GPW6_9GAMM</name>
<evidence type="ECO:0000313" key="2">
    <source>
        <dbReference type="Proteomes" id="UP000238071"/>
    </source>
</evidence>
<dbReference type="Proteomes" id="UP000238071">
    <property type="component" value="Unassembled WGS sequence"/>
</dbReference>